<evidence type="ECO:0000256" key="5">
    <source>
        <dbReference type="SAM" id="Phobius"/>
    </source>
</evidence>
<feature type="domain" description="Methyl-accepting transducer" evidence="6">
    <location>
        <begin position="382"/>
        <end position="611"/>
    </location>
</feature>
<dbReference type="RefSeq" id="WP_368803323.1">
    <property type="nucleotide sequence ID" value="NZ_JAZHFV010000004.1"/>
</dbReference>
<dbReference type="Gene3D" id="1.10.287.950">
    <property type="entry name" value="Methyl-accepting chemotaxis protein"/>
    <property type="match status" value="1"/>
</dbReference>
<proteinExistence type="inferred from homology"/>
<protein>
    <submittedName>
        <fullName evidence="8">Methyl-accepting chemotaxis protein</fullName>
    </submittedName>
</protein>
<feature type="transmembrane region" description="Helical" evidence="5">
    <location>
        <begin position="222"/>
        <end position="242"/>
    </location>
</feature>
<accession>A0ABV3WUD0</accession>
<keyword evidence="5" id="KW-1133">Transmembrane helix</keyword>
<feature type="transmembrane region" description="Helical" evidence="5">
    <location>
        <begin position="41"/>
        <end position="63"/>
    </location>
</feature>
<evidence type="ECO:0000256" key="3">
    <source>
        <dbReference type="PROSITE-ProRule" id="PRU00284"/>
    </source>
</evidence>
<dbReference type="InterPro" id="IPR051310">
    <property type="entry name" value="MCP_chemotaxis"/>
</dbReference>
<keyword evidence="3" id="KW-0807">Transducer</keyword>
<keyword evidence="5" id="KW-0472">Membrane</keyword>
<evidence type="ECO:0000256" key="4">
    <source>
        <dbReference type="SAM" id="MobiDB-lite"/>
    </source>
</evidence>
<evidence type="ECO:0000256" key="2">
    <source>
        <dbReference type="ARBA" id="ARBA00029447"/>
    </source>
</evidence>
<name>A0ABV3WUD0_9HYPH</name>
<feature type="domain" description="HAMP" evidence="7">
    <location>
        <begin position="330"/>
        <end position="377"/>
    </location>
</feature>
<evidence type="ECO:0000256" key="1">
    <source>
        <dbReference type="ARBA" id="ARBA00022500"/>
    </source>
</evidence>
<dbReference type="PANTHER" id="PTHR43531">
    <property type="entry name" value="PROTEIN ICFG"/>
    <property type="match status" value="1"/>
</dbReference>
<dbReference type="SMART" id="SM00283">
    <property type="entry name" value="MA"/>
    <property type="match status" value="1"/>
</dbReference>
<comment type="similarity">
    <text evidence="2">Belongs to the methyl-accepting chemotaxis (MCP) protein family.</text>
</comment>
<evidence type="ECO:0000259" key="6">
    <source>
        <dbReference type="PROSITE" id="PS50111"/>
    </source>
</evidence>
<dbReference type="InterPro" id="IPR004089">
    <property type="entry name" value="MCPsignal_dom"/>
</dbReference>
<organism evidence="8 9">
    <name type="scientific">Neoaquamicrobium sediminum</name>
    <dbReference type="NCBI Taxonomy" id="1849104"/>
    <lineage>
        <taxon>Bacteria</taxon>
        <taxon>Pseudomonadati</taxon>
        <taxon>Pseudomonadota</taxon>
        <taxon>Alphaproteobacteria</taxon>
        <taxon>Hyphomicrobiales</taxon>
        <taxon>Phyllobacteriaceae</taxon>
        <taxon>Neoaquamicrobium</taxon>
    </lineage>
</organism>
<dbReference type="Pfam" id="PF00015">
    <property type="entry name" value="MCPsignal"/>
    <property type="match status" value="1"/>
</dbReference>
<evidence type="ECO:0000313" key="8">
    <source>
        <dbReference type="EMBL" id="MEX4008284.1"/>
    </source>
</evidence>
<evidence type="ECO:0000259" key="7">
    <source>
        <dbReference type="PROSITE" id="PS50885"/>
    </source>
</evidence>
<dbReference type="PANTHER" id="PTHR43531:SF11">
    <property type="entry name" value="METHYL-ACCEPTING CHEMOTAXIS PROTEIN 3"/>
    <property type="match status" value="1"/>
</dbReference>
<dbReference type="InterPro" id="IPR007891">
    <property type="entry name" value="CHASE3"/>
</dbReference>
<dbReference type="PRINTS" id="PR00260">
    <property type="entry name" value="CHEMTRNSDUCR"/>
</dbReference>
<dbReference type="Pfam" id="PF00672">
    <property type="entry name" value="HAMP"/>
    <property type="match status" value="2"/>
</dbReference>
<evidence type="ECO:0000313" key="9">
    <source>
        <dbReference type="Proteomes" id="UP001559025"/>
    </source>
</evidence>
<keyword evidence="1" id="KW-0145">Chemotaxis</keyword>
<dbReference type="CDD" id="cd11386">
    <property type="entry name" value="MCP_signal"/>
    <property type="match status" value="1"/>
</dbReference>
<sequence length="689" mass="72235">MSTKAPLLGATGAVPGAGPGRLHEIVGVTVSFKNLKISRKLAIGFFAVIATIIGMSAAVYLNLQTLRQATAEENGARTAIDLITQAEFKLARQENSYRGFLVSGDDFYLGLLDKHRKGFYEALDKMKASQAGHGNEAEMLGAIQTAEAAMQAWQTNIVDVGLKYYADPINRFRAIEMIGQSGPADGYMEAVENILAGLSEGERLELAEVASISSRAMSQTEMAIIVGLALSVLIAVALGWLLSRMIAAPVNALTGVMGELASGNHSVEVPAVERKDEVGEMARAVLVFKDAAIEKIRLEGETEHARGAAEAERSRNESEKARKAEEDHVAISALATGLSALANGDLTYRITDTFSPEAQRLKDDFNATAQQLQDTMVTITGAIEGMRSGTGEISQAADDLSRRTEQQAASLEETAAALDEITATVKKTAEGAHQASQVTDQARVGAEKSGAVVREAVEAMAQIEKSSQQIGQIIGVIDEIAFQTNLLALNAGVEAARAGDAGKGFAVVASEVRALAQRSAEAAKEIKDLISTSTQQVDQGVDLVGQTGSALEKIVAQVGEITGLVTEIAASAREQSTGLGEVNTAVNQMDQVTQQNAAMVEQSTAASHHLAQEADELARLVSKFRLGTQAGAQTAPRKVAVAANSSAPVAAATPKPQSARPALKTVSAGGGHAAALLAAQPQDDGWEEF</sequence>
<keyword evidence="9" id="KW-1185">Reference proteome</keyword>
<dbReference type="PROSITE" id="PS50885">
    <property type="entry name" value="HAMP"/>
    <property type="match status" value="2"/>
</dbReference>
<reference evidence="8 9" key="1">
    <citation type="submission" date="2024-01" db="EMBL/GenBank/DDBJ databases">
        <title>New evidence supports the origin of RcGTA from prophage.</title>
        <authorList>
            <person name="Xu Y."/>
            <person name="Liu B."/>
            <person name="Chen F."/>
        </authorList>
    </citation>
    <scope>NUCLEOTIDE SEQUENCE [LARGE SCALE GENOMIC DNA]</scope>
    <source>
        <strain evidence="8 9">CBW1107-2</strain>
    </source>
</reference>
<dbReference type="InterPro" id="IPR003660">
    <property type="entry name" value="HAMP_dom"/>
</dbReference>
<gene>
    <name evidence="8" type="ORF">V1479_13300</name>
</gene>
<dbReference type="Gene3D" id="6.10.340.10">
    <property type="match status" value="1"/>
</dbReference>
<keyword evidence="5" id="KW-0812">Transmembrane</keyword>
<dbReference type="Pfam" id="PF05227">
    <property type="entry name" value="CHASE3"/>
    <property type="match status" value="1"/>
</dbReference>
<dbReference type="EMBL" id="JAZHFV010000004">
    <property type="protein sequence ID" value="MEX4008284.1"/>
    <property type="molecule type" value="Genomic_DNA"/>
</dbReference>
<dbReference type="Proteomes" id="UP001559025">
    <property type="component" value="Unassembled WGS sequence"/>
</dbReference>
<comment type="caution">
    <text evidence="8">The sequence shown here is derived from an EMBL/GenBank/DDBJ whole genome shotgun (WGS) entry which is preliminary data.</text>
</comment>
<feature type="region of interest" description="Disordered" evidence="4">
    <location>
        <begin position="651"/>
        <end position="689"/>
    </location>
</feature>
<dbReference type="PROSITE" id="PS50111">
    <property type="entry name" value="CHEMOTAXIS_TRANSDUC_2"/>
    <property type="match status" value="1"/>
</dbReference>
<dbReference type="SUPFAM" id="SSF158472">
    <property type="entry name" value="HAMP domain-like"/>
    <property type="match status" value="1"/>
</dbReference>
<dbReference type="SUPFAM" id="SSF58104">
    <property type="entry name" value="Methyl-accepting chemotaxis protein (MCP) signaling domain"/>
    <property type="match status" value="1"/>
</dbReference>
<dbReference type="CDD" id="cd06225">
    <property type="entry name" value="HAMP"/>
    <property type="match status" value="1"/>
</dbReference>
<feature type="domain" description="HAMP" evidence="7">
    <location>
        <begin position="244"/>
        <end position="297"/>
    </location>
</feature>
<dbReference type="SMART" id="SM00304">
    <property type="entry name" value="HAMP"/>
    <property type="match status" value="2"/>
</dbReference>
<dbReference type="InterPro" id="IPR004090">
    <property type="entry name" value="Chemotax_Me-accpt_rcpt"/>
</dbReference>
<feature type="region of interest" description="Disordered" evidence="4">
    <location>
        <begin position="302"/>
        <end position="324"/>
    </location>
</feature>